<sequence>MATPITNDVSDLATASSVPDLNTHQSSEDSDLIASLVALSKKSPKLVRSSLYPAPADPSIKVRSWKMNEFKYYDTPSPFPTLARGLFTREIGEEGSENPRYEIVVRGYDKFFNIAEVPWTFWESIEKHTAPPYVLSLKSNGCIIFIAALTPDKLLITSKHSLGPVADQPMSHAQAGEMWLRKYLTKVGKEEKDLAAVLWEKNWTAIAELCDDDFEEHVLGYSPEKTGLHLHGLNVRTKEFETMPAETVDAFAEEWGFIKTPHISLNTIKEVRDFTNACAESGEWNGEAVEGFVVRTHVTDPPTSDRAEKLNKAAHAVVVRSPYKAGSSFFFKVKFDEPYMMYRDWREVTKTLLSKGLDPKLLPKSKMKRAETKLYVQWAIREIKRNPEAFKEYSKGKGIIKTREMYLEWLKSGEGERDLKEVQKEEEEKEKVGKKFGKTIIVPVAIPGCGKTVVSVALSRLFGFGHTQSDDVQAKKPAPIFIKNVVNLLQKHDVVIADKNNHLRQHRQALRDATKDMDPPVRLLALNWSLDMPPATIHRICGDRILERGDKHQSLRADTTAAKSHEEVIWMFITTTEELTPSEVDEVVEMDIEENLEAAVRRAVDACVRILGVKRPAEEDIQAAIQAAQGYEPETKNLDESKVKGKKKAAASPRFYGILPEVDLVALLDTRLAKPDVDEATRTFWEGLKADKRYAVRPHVTLVHRKSMETEKELWERCESVAGMLIPPVFKGRLGSILCNGRAMAVTFEDLGVDAEGPVDEAASGDRKEGATFVKDIPGEVSRRLHITVGTKEATIEPVEAKIMVEAWRENGKDGDLVELKLDPVEVRGRVKGLNG</sequence>
<dbReference type="GO" id="GO:0003972">
    <property type="term" value="F:RNA ligase (ATP) activity"/>
    <property type="evidence" value="ECO:0007669"/>
    <property type="project" value="InterPro"/>
</dbReference>
<organism evidence="4 5">
    <name type="scientific">Pholiota conissans</name>
    <dbReference type="NCBI Taxonomy" id="109636"/>
    <lineage>
        <taxon>Eukaryota</taxon>
        <taxon>Fungi</taxon>
        <taxon>Dikarya</taxon>
        <taxon>Basidiomycota</taxon>
        <taxon>Agaricomycotina</taxon>
        <taxon>Agaricomycetes</taxon>
        <taxon>Agaricomycetidae</taxon>
        <taxon>Agaricales</taxon>
        <taxon>Agaricineae</taxon>
        <taxon>Strophariaceae</taxon>
        <taxon>Pholiota</taxon>
    </lineage>
</organism>
<dbReference type="Gene3D" id="3.40.50.300">
    <property type="entry name" value="P-loop containing nucleotide triphosphate hydrolases"/>
    <property type="match status" value="1"/>
</dbReference>
<dbReference type="OrthoDB" id="276239at2759"/>
<evidence type="ECO:0000259" key="2">
    <source>
        <dbReference type="Pfam" id="PF08303"/>
    </source>
</evidence>
<dbReference type="Pfam" id="PF08302">
    <property type="entry name" value="tRNA_lig_CPD"/>
    <property type="match status" value="1"/>
</dbReference>
<dbReference type="PANTHER" id="PTHR32004:SF1">
    <property type="entry name" value="TRNA LIGASE"/>
    <property type="match status" value="1"/>
</dbReference>
<dbReference type="InterPro" id="IPR019039">
    <property type="entry name" value="T4-Rnl1-like_N"/>
</dbReference>
<evidence type="ECO:0000313" key="5">
    <source>
        <dbReference type="Proteomes" id="UP000807469"/>
    </source>
</evidence>
<feature type="domain" description="tRNA ligase kinase" evidence="2">
    <location>
        <begin position="440"/>
        <end position="581"/>
    </location>
</feature>
<evidence type="ECO:0000313" key="4">
    <source>
        <dbReference type="EMBL" id="KAF9486118.1"/>
    </source>
</evidence>
<dbReference type="Proteomes" id="UP000807469">
    <property type="component" value="Unassembled WGS sequence"/>
</dbReference>
<dbReference type="EMBL" id="MU155131">
    <property type="protein sequence ID" value="KAF9486118.1"/>
    <property type="molecule type" value="Genomic_DNA"/>
</dbReference>
<dbReference type="GO" id="GO:0005524">
    <property type="term" value="F:ATP binding"/>
    <property type="evidence" value="ECO:0007669"/>
    <property type="project" value="InterPro"/>
</dbReference>
<dbReference type="InterPro" id="IPR027417">
    <property type="entry name" value="P-loop_NTPase"/>
</dbReference>
<dbReference type="Pfam" id="PF08303">
    <property type="entry name" value="tRNA_lig_kinase"/>
    <property type="match status" value="1"/>
</dbReference>
<dbReference type="AlphaFoldDB" id="A0A9P5ZFF1"/>
<evidence type="ECO:0000259" key="3">
    <source>
        <dbReference type="Pfam" id="PF09511"/>
    </source>
</evidence>
<evidence type="ECO:0008006" key="6">
    <source>
        <dbReference type="Google" id="ProtNLM"/>
    </source>
</evidence>
<dbReference type="PANTHER" id="PTHR32004">
    <property type="entry name" value="TRNA LIGASE"/>
    <property type="match status" value="1"/>
</dbReference>
<dbReference type="Pfam" id="PF09511">
    <property type="entry name" value="RNA_lig_T4_1"/>
    <property type="match status" value="1"/>
</dbReference>
<dbReference type="InterPro" id="IPR015965">
    <property type="entry name" value="tRNA_lig_PDEase"/>
</dbReference>
<evidence type="ECO:0000259" key="1">
    <source>
        <dbReference type="Pfam" id="PF08302"/>
    </source>
</evidence>
<dbReference type="GO" id="GO:0005634">
    <property type="term" value="C:nucleus"/>
    <property type="evidence" value="ECO:0007669"/>
    <property type="project" value="TreeGrafter"/>
</dbReference>
<gene>
    <name evidence="4" type="ORF">BDN70DRAFT_870217</name>
</gene>
<feature type="domain" description="tRNA ligase phosphodiesterase" evidence="1">
    <location>
        <begin position="594"/>
        <end position="832"/>
    </location>
</feature>
<comment type="caution">
    <text evidence="4">The sequence shown here is derived from an EMBL/GenBank/DDBJ whole genome shotgun (WGS) entry which is preliminary data.</text>
</comment>
<reference evidence="4" key="1">
    <citation type="submission" date="2020-11" db="EMBL/GenBank/DDBJ databases">
        <authorList>
            <consortium name="DOE Joint Genome Institute"/>
            <person name="Ahrendt S."/>
            <person name="Riley R."/>
            <person name="Andreopoulos W."/>
            <person name="Labutti K."/>
            <person name="Pangilinan J."/>
            <person name="Ruiz-Duenas F.J."/>
            <person name="Barrasa J.M."/>
            <person name="Sanchez-Garcia M."/>
            <person name="Camarero S."/>
            <person name="Miyauchi S."/>
            <person name="Serrano A."/>
            <person name="Linde D."/>
            <person name="Babiker R."/>
            <person name="Drula E."/>
            <person name="Ayuso-Fernandez I."/>
            <person name="Pacheco R."/>
            <person name="Padilla G."/>
            <person name="Ferreira P."/>
            <person name="Barriuso J."/>
            <person name="Kellner H."/>
            <person name="Castanera R."/>
            <person name="Alfaro M."/>
            <person name="Ramirez L."/>
            <person name="Pisabarro A.G."/>
            <person name="Kuo A."/>
            <person name="Tritt A."/>
            <person name="Lipzen A."/>
            <person name="He G."/>
            <person name="Yan M."/>
            <person name="Ng V."/>
            <person name="Cullen D."/>
            <person name="Martin F."/>
            <person name="Rosso M.-N."/>
            <person name="Henrissat B."/>
            <person name="Hibbett D."/>
            <person name="Martinez A.T."/>
            <person name="Grigoriev I.V."/>
        </authorList>
    </citation>
    <scope>NUCLEOTIDE SEQUENCE</scope>
    <source>
        <strain evidence="4">CIRM-BRFM 674</strain>
    </source>
</reference>
<name>A0A9P5ZFF1_9AGAR</name>
<dbReference type="InterPro" id="IPR015966">
    <property type="entry name" value="tRNA_lig_kin_fungi"/>
</dbReference>
<accession>A0A9P5ZFF1</accession>
<keyword evidence="5" id="KW-1185">Reference proteome</keyword>
<protein>
    <recommendedName>
        <fullName evidence="6">RNA ligase (ATP)</fullName>
    </recommendedName>
</protein>
<proteinExistence type="predicted"/>
<dbReference type="SUPFAM" id="SSF52540">
    <property type="entry name" value="P-loop containing nucleoside triphosphate hydrolases"/>
    <property type="match status" value="1"/>
</dbReference>
<dbReference type="GO" id="GO:0006388">
    <property type="term" value="P:tRNA splicing, via endonucleolytic cleavage and ligation"/>
    <property type="evidence" value="ECO:0007669"/>
    <property type="project" value="InterPro"/>
</dbReference>
<feature type="domain" description="T4 RNA ligase 1-like N-terminal" evidence="3">
    <location>
        <begin position="83"/>
        <end position="339"/>
    </location>
</feature>